<reference evidence="16" key="1">
    <citation type="submission" date="2013-08" db="EMBL/GenBank/DDBJ databases">
        <authorList>
            <person name="Mendez C."/>
            <person name="Richter M."/>
            <person name="Ferrer M."/>
            <person name="Sanchez J."/>
        </authorList>
    </citation>
    <scope>NUCLEOTIDE SEQUENCE</scope>
</reference>
<dbReference type="PANTHER" id="PTHR43584">
    <property type="entry name" value="NUCLEOTIDYL TRANSFERASE"/>
    <property type="match status" value="1"/>
</dbReference>
<evidence type="ECO:0000256" key="2">
    <source>
        <dbReference type="ARBA" id="ARBA00004496"/>
    </source>
</evidence>
<keyword evidence="7" id="KW-0808">Transferase</keyword>
<keyword evidence="6" id="KW-0963">Cytoplasm</keyword>
<dbReference type="GO" id="GO:0005737">
    <property type="term" value="C:cytoplasm"/>
    <property type="evidence" value="ECO:0007669"/>
    <property type="project" value="UniProtKB-SubCell"/>
</dbReference>
<keyword evidence="12" id="KW-0573">Peptidoglycan synthesis</keyword>
<keyword evidence="14" id="KW-0961">Cell wall biogenesis/degradation</keyword>
<evidence type="ECO:0000256" key="3">
    <source>
        <dbReference type="ARBA" id="ARBA00007707"/>
    </source>
</evidence>
<dbReference type="GO" id="GO:0003977">
    <property type="term" value="F:UDP-N-acetylglucosamine diphosphorylase activity"/>
    <property type="evidence" value="ECO:0007669"/>
    <property type="project" value="UniProtKB-EC"/>
</dbReference>
<dbReference type="GO" id="GO:0009252">
    <property type="term" value="P:peptidoglycan biosynthetic process"/>
    <property type="evidence" value="ECO:0007669"/>
    <property type="project" value="UniProtKB-KW"/>
</dbReference>
<dbReference type="SUPFAM" id="SSF51161">
    <property type="entry name" value="Trimeric LpxA-like enzymes"/>
    <property type="match status" value="1"/>
</dbReference>
<comment type="similarity">
    <text evidence="4">In the N-terminal section; belongs to the N-acetylglucosamine-1-phosphate uridyltransferase family.</text>
</comment>
<proteinExistence type="inferred from homology"/>
<keyword evidence="13" id="KW-0012">Acyltransferase</keyword>
<comment type="subcellular location">
    <subcellularLocation>
        <location evidence="2">Cytoplasm</location>
    </subcellularLocation>
</comment>
<dbReference type="PANTHER" id="PTHR43584:SF3">
    <property type="entry name" value="BIFUNCTIONAL PROTEIN GLMU"/>
    <property type="match status" value="1"/>
</dbReference>
<keyword evidence="9" id="KW-0479">Metal-binding</keyword>
<evidence type="ECO:0000256" key="14">
    <source>
        <dbReference type="ARBA" id="ARBA00023316"/>
    </source>
</evidence>
<comment type="similarity">
    <text evidence="3">In the C-terminal section; belongs to the transferase hexapeptide repeat family.</text>
</comment>
<evidence type="ECO:0000256" key="15">
    <source>
        <dbReference type="ARBA" id="ARBA00048493"/>
    </source>
</evidence>
<feature type="non-terminal residue" evidence="16">
    <location>
        <position position="1"/>
    </location>
</feature>
<keyword evidence="11" id="KW-0133">Cell shape</keyword>
<evidence type="ECO:0000256" key="9">
    <source>
        <dbReference type="ARBA" id="ARBA00022723"/>
    </source>
</evidence>
<evidence type="ECO:0000256" key="10">
    <source>
        <dbReference type="ARBA" id="ARBA00022842"/>
    </source>
</evidence>
<dbReference type="Pfam" id="PF00132">
    <property type="entry name" value="Hexapep"/>
    <property type="match status" value="1"/>
</dbReference>
<dbReference type="GO" id="GO:0008360">
    <property type="term" value="P:regulation of cell shape"/>
    <property type="evidence" value="ECO:0007669"/>
    <property type="project" value="UniProtKB-KW"/>
</dbReference>
<evidence type="ECO:0000256" key="11">
    <source>
        <dbReference type="ARBA" id="ARBA00022960"/>
    </source>
</evidence>
<name>T1CJM8_9ZZZZ</name>
<evidence type="ECO:0000256" key="7">
    <source>
        <dbReference type="ARBA" id="ARBA00022679"/>
    </source>
</evidence>
<dbReference type="EC" id="2.7.7.23" evidence="5"/>
<evidence type="ECO:0000256" key="1">
    <source>
        <dbReference type="ARBA" id="ARBA00001946"/>
    </source>
</evidence>
<evidence type="ECO:0000256" key="12">
    <source>
        <dbReference type="ARBA" id="ARBA00022984"/>
    </source>
</evidence>
<dbReference type="EMBL" id="AUZZ01000652">
    <property type="protein sequence ID" value="EQD67149.1"/>
    <property type="molecule type" value="Genomic_DNA"/>
</dbReference>
<evidence type="ECO:0000256" key="6">
    <source>
        <dbReference type="ARBA" id="ARBA00022490"/>
    </source>
</evidence>
<keyword evidence="8" id="KW-0548">Nucleotidyltransferase</keyword>
<protein>
    <recommendedName>
        <fullName evidence="5">UDP-N-acetylglucosamine diphosphorylase</fullName>
        <ecNumber evidence="5">2.7.7.23</ecNumber>
    </recommendedName>
</protein>
<evidence type="ECO:0000256" key="13">
    <source>
        <dbReference type="ARBA" id="ARBA00023315"/>
    </source>
</evidence>
<evidence type="ECO:0000256" key="8">
    <source>
        <dbReference type="ARBA" id="ARBA00022695"/>
    </source>
</evidence>
<dbReference type="GO" id="GO:0071555">
    <property type="term" value="P:cell wall organization"/>
    <property type="evidence" value="ECO:0007669"/>
    <property type="project" value="UniProtKB-KW"/>
</dbReference>
<dbReference type="InterPro" id="IPR050065">
    <property type="entry name" value="GlmU-like"/>
</dbReference>
<dbReference type="InterPro" id="IPR001451">
    <property type="entry name" value="Hexapep"/>
</dbReference>
<evidence type="ECO:0000256" key="5">
    <source>
        <dbReference type="ARBA" id="ARBA00012457"/>
    </source>
</evidence>
<feature type="non-terminal residue" evidence="16">
    <location>
        <position position="161"/>
    </location>
</feature>
<comment type="caution">
    <text evidence="16">The sequence shown here is derived from an EMBL/GenBank/DDBJ whole genome shotgun (WGS) entry which is preliminary data.</text>
</comment>
<dbReference type="GO" id="GO:0016746">
    <property type="term" value="F:acyltransferase activity"/>
    <property type="evidence" value="ECO:0007669"/>
    <property type="project" value="UniProtKB-KW"/>
</dbReference>
<dbReference type="GO" id="GO:0046872">
    <property type="term" value="F:metal ion binding"/>
    <property type="evidence" value="ECO:0007669"/>
    <property type="project" value="UniProtKB-KW"/>
</dbReference>
<evidence type="ECO:0000313" key="16">
    <source>
        <dbReference type="EMBL" id="EQD67149.1"/>
    </source>
</evidence>
<evidence type="ECO:0000256" key="4">
    <source>
        <dbReference type="ARBA" id="ARBA00007947"/>
    </source>
</evidence>
<comment type="cofactor">
    <cofactor evidence="1">
        <name>Mg(2+)</name>
        <dbReference type="ChEBI" id="CHEBI:18420"/>
    </cofactor>
</comment>
<sequence length="161" mass="16892">RNVRIGPFARIRPETSLGEGDRIGNFVEIKNSRMGADSKANHLSYVGDAEVGEKVNLGAGVITVNYDGINKHRTVIEDEVMVGCDVQLVAPVTIGRGAFIGAGSTIVRDAPPGGLTLARVSRKRSGLETSGPEGLKPVCGIIGALAPTDIRPLPPRRTQAA</sequence>
<comment type="catalytic activity">
    <reaction evidence="15">
        <text>N-acetyl-alpha-D-glucosamine 1-phosphate + UTP + H(+) = UDP-N-acetyl-alpha-D-glucosamine + diphosphate</text>
        <dbReference type="Rhea" id="RHEA:13509"/>
        <dbReference type="ChEBI" id="CHEBI:15378"/>
        <dbReference type="ChEBI" id="CHEBI:33019"/>
        <dbReference type="ChEBI" id="CHEBI:46398"/>
        <dbReference type="ChEBI" id="CHEBI:57705"/>
        <dbReference type="ChEBI" id="CHEBI:57776"/>
        <dbReference type="EC" id="2.7.7.23"/>
    </reaction>
</comment>
<dbReference type="AlphaFoldDB" id="T1CJM8"/>
<reference evidence="16" key="2">
    <citation type="journal article" date="2014" name="ISME J.">
        <title>Microbial stratification in low pH oxic and suboxic macroscopic growths along an acid mine drainage.</title>
        <authorList>
            <person name="Mendez-Garcia C."/>
            <person name="Mesa V."/>
            <person name="Sprenger R.R."/>
            <person name="Richter M."/>
            <person name="Diez M.S."/>
            <person name="Solano J."/>
            <person name="Bargiela R."/>
            <person name="Golyshina O.V."/>
            <person name="Manteca A."/>
            <person name="Ramos J.L."/>
            <person name="Gallego J.R."/>
            <person name="Llorente I."/>
            <person name="Martins Dos Santos V.A."/>
            <person name="Jensen O.N."/>
            <person name="Pelaez A.I."/>
            <person name="Sanchez J."/>
            <person name="Ferrer M."/>
        </authorList>
    </citation>
    <scope>NUCLEOTIDE SEQUENCE</scope>
</reference>
<gene>
    <name evidence="16" type="ORF">B2A_00857</name>
</gene>
<dbReference type="Gene3D" id="2.160.10.10">
    <property type="entry name" value="Hexapeptide repeat proteins"/>
    <property type="match status" value="1"/>
</dbReference>
<keyword evidence="10" id="KW-0460">Magnesium</keyword>
<accession>T1CJM8</accession>
<dbReference type="InterPro" id="IPR011004">
    <property type="entry name" value="Trimer_LpxA-like_sf"/>
</dbReference>
<organism evidence="16">
    <name type="scientific">mine drainage metagenome</name>
    <dbReference type="NCBI Taxonomy" id="410659"/>
    <lineage>
        <taxon>unclassified sequences</taxon>
        <taxon>metagenomes</taxon>
        <taxon>ecological metagenomes</taxon>
    </lineage>
</organism>